<accession>A0A8T1XMI4</accession>
<comment type="caution">
    <text evidence="1">The sequence shown here is derived from an EMBL/GenBank/DDBJ whole genome shotgun (WGS) entry which is preliminary data.</text>
</comment>
<gene>
    <name evidence="1" type="ORF">ISN45_Aa08g002970</name>
</gene>
<organism evidence="1 2">
    <name type="scientific">Arabidopsis thaliana x Arabidopsis arenosa</name>
    <dbReference type="NCBI Taxonomy" id="1240361"/>
    <lineage>
        <taxon>Eukaryota</taxon>
        <taxon>Viridiplantae</taxon>
        <taxon>Streptophyta</taxon>
        <taxon>Embryophyta</taxon>
        <taxon>Tracheophyta</taxon>
        <taxon>Spermatophyta</taxon>
        <taxon>Magnoliopsida</taxon>
        <taxon>eudicotyledons</taxon>
        <taxon>Gunneridae</taxon>
        <taxon>Pentapetalae</taxon>
        <taxon>rosids</taxon>
        <taxon>malvids</taxon>
        <taxon>Brassicales</taxon>
        <taxon>Brassicaceae</taxon>
        <taxon>Camelineae</taxon>
        <taxon>Arabidopsis</taxon>
    </lineage>
</organism>
<evidence type="ECO:0000313" key="1">
    <source>
        <dbReference type="EMBL" id="KAG7532631.1"/>
    </source>
</evidence>
<reference evidence="1 2" key="1">
    <citation type="submission" date="2020-12" db="EMBL/GenBank/DDBJ databases">
        <title>Concerted genomic and epigenomic changes stabilize Arabidopsis allopolyploids.</title>
        <authorList>
            <person name="Chen Z."/>
        </authorList>
    </citation>
    <scope>NUCLEOTIDE SEQUENCE [LARGE SCALE GENOMIC DNA]</scope>
    <source>
        <strain evidence="1">Allo738</strain>
        <tissue evidence="1">Leaf</tissue>
    </source>
</reference>
<dbReference type="AlphaFoldDB" id="A0A8T1XMI4"/>
<keyword evidence="2" id="KW-1185">Reference proteome</keyword>
<dbReference type="Proteomes" id="UP000694240">
    <property type="component" value="Chromosome 13"/>
</dbReference>
<name>A0A8T1XMI4_9BRAS</name>
<evidence type="ECO:0000313" key="2">
    <source>
        <dbReference type="Proteomes" id="UP000694240"/>
    </source>
</evidence>
<protein>
    <submittedName>
        <fullName evidence="1">Chorismate synthase</fullName>
    </submittedName>
</protein>
<dbReference type="EMBL" id="JAEFBK010000013">
    <property type="protein sequence ID" value="KAG7532631.1"/>
    <property type="molecule type" value="Genomic_DNA"/>
</dbReference>
<sequence>MCLDQRGLDYGEISVAYRPSHTDAIYDMKYGVRLVQELRCVYFQFASGIALKGSIYIELFIFFMTVG</sequence>
<proteinExistence type="predicted"/>